<organism evidence="6 7">
    <name type="scientific">Filimonas zeae</name>
    <dbReference type="NCBI Taxonomy" id="1737353"/>
    <lineage>
        <taxon>Bacteria</taxon>
        <taxon>Pseudomonadati</taxon>
        <taxon>Bacteroidota</taxon>
        <taxon>Chitinophagia</taxon>
        <taxon>Chitinophagales</taxon>
        <taxon>Chitinophagaceae</taxon>
        <taxon>Filimonas</taxon>
    </lineage>
</organism>
<keyword evidence="3 5" id="KW-1133">Transmembrane helix</keyword>
<name>A0A917IVQ5_9BACT</name>
<dbReference type="GO" id="GO:0016020">
    <property type="term" value="C:membrane"/>
    <property type="evidence" value="ECO:0007669"/>
    <property type="project" value="UniProtKB-SubCell"/>
</dbReference>
<evidence type="ECO:0000256" key="4">
    <source>
        <dbReference type="ARBA" id="ARBA00023136"/>
    </source>
</evidence>
<comment type="caution">
    <text evidence="6">The sequence shown here is derived from an EMBL/GenBank/DDBJ whole genome shotgun (WGS) entry which is preliminary data.</text>
</comment>
<reference evidence="6" key="2">
    <citation type="submission" date="2020-09" db="EMBL/GenBank/DDBJ databases">
        <authorList>
            <person name="Sun Q."/>
            <person name="Zhou Y."/>
        </authorList>
    </citation>
    <scope>NUCLEOTIDE SEQUENCE</scope>
    <source>
        <strain evidence="6">CGMCC 1.15290</strain>
    </source>
</reference>
<dbReference type="InterPro" id="IPR006603">
    <property type="entry name" value="PQ-loop_rpt"/>
</dbReference>
<sequence length="86" mass="9526">MEWIEIVGLVAGICTSASLLPQLIKTFKTKKAGDVSVFMFIVMLAGNALWTFYGVTKSDLPIIATNIFALALNIVMLVLKFRFKNK</sequence>
<evidence type="ECO:0000256" key="3">
    <source>
        <dbReference type="ARBA" id="ARBA00022989"/>
    </source>
</evidence>
<keyword evidence="7" id="KW-1185">Reference proteome</keyword>
<evidence type="ECO:0000313" key="6">
    <source>
        <dbReference type="EMBL" id="GGH63223.1"/>
    </source>
</evidence>
<feature type="transmembrane region" description="Helical" evidence="5">
    <location>
        <begin position="6"/>
        <end position="24"/>
    </location>
</feature>
<dbReference type="Proteomes" id="UP000627292">
    <property type="component" value="Unassembled WGS sequence"/>
</dbReference>
<dbReference type="RefSeq" id="WP_188951303.1">
    <property type="nucleotide sequence ID" value="NZ_BMIB01000002.1"/>
</dbReference>
<dbReference type="Gene3D" id="1.20.1280.290">
    <property type="match status" value="1"/>
</dbReference>
<accession>A0A917IVQ5</accession>
<gene>
    <name evidence="6" type="ORF">GCM10011379_13880</name>
</gene>
<dbReference type="FunFam" id="1.20.1280.290:FF:000007">
    <property type="entry name" value="Bidirectional sugar transporter SWEET7"/>
    <property type="match status" value="1"/>
</dbReference>
<dbReference type="GO" id="GO:0051119">
    <property type="term" value="F:sugar transmembrane transporter activity"/>
    <property type="evidence" value="ECO:0007669"/>
    <property type="project" value="InterPro"/>
</dbReference>
<feature type="transmembrane region" description="Helical" evidence="5">
    <location>
        <begin position="36"/>
        <end position="54"/>
    </location>
</feature>
<evidence type="ECO:0000313" key="7">
    <source>
        <dbReference type="Proteomes" id="UP000627292"/>
    </source>
</evidence>
<dbReference type="Pfam" id="PF04193">
    <property type="entry name" value="PQ-loop"/>
    <property type="match status" value="1"/>
</dbReference>
<keyword evidence="4 5" id="KW-0472">Membrane</keyword>
<comment type="subcellular location">
    <subcellularLocation>
        <location evidence="1">Membrane</location>
        <topology evidence="1">Multi-pass membrane protein</topology>
    </subcellularLocation>
</comment>
<dbReference type="InterPro" id="IPR047662">
    <property type="entry name" value="SemiSWEET"/>
</dbReference>
<evidence type="ECO:0000256" key="2">
    <source>
        <dbReference type="ARBA" id="ARBA00022692"/>
    </source>
</evidence>
<feature type="transmembrane region" description="Helical" evidence="5">
    <location>
        <begin position="60"/>
        <end position="79"/>
    </location>
</feature>
<protein>
    <recommendedName>
        <fullName evidence="8">MtN3 and saliva related transmembrane protein</fullName>
    </recommendedName>
</protein>
<dbReference type="AlphaFoldDB" id="A0A917IVQ5"/>
<dbReference type="NCBIfam" id="NF037968">
    <property type="entry name" value="SemiSWEET_2"/>
    <property type="match status" value="1"/>
</dbReference>
<evidence type="ECO:0008006" key="8">
    <source>
        <dbReference type="Google" id="ProtNLM"/>
    </source>
</evidence>
<evidence type="ECO:0000256" key="1">
    <source>
        <dbReference type="ARBA" id="ARBA00004141"/>
    </source>
</evidence>
<dbReference type="EMBL" id="BMIB01000002">
    <property type="protein sequence ID" value="GGH63223.1"/>
    <property type="molecule type" value="Genomic_DNA"/>
</dbReference>
<reference evidence="6" key="1">
    <citation type="journal article" date="2014" name="Int. J. Syst. Evol. Microbiol.">
        <title>Complete genome sequence of Corynebacterium casei LMG S-19264T (=DSM 44701T), isolated from a smear-ripened cheese.</title>
        <authorList>
            <consortium name="US DOE Joint Genome Institute (JGI-PGF)"/>
            <person name="Walter F."/>
            <person name="Albersmeier A."/>
            <person name="Kalinowski J."/>
            <person name="Ruckert C."/>
        </authorList>
    </citation>
    <scope>NUCLEOTIDE SEQUENCE</scope>
    <source>
        <strain evidence="6">CGMCC 1.15290</strain>
    </source>
</reference>
<keyword evidence="2 5" id="KW-0812">Transmembrane</keyword>
<proteinExistence type="predicted"/>
<evidence type="ECO:0000256" key="5">
    <source>
        <dbReference type="SAM" id="Phobius"/>
    </source>
</evidence>